<sequence length="421" mass="45142">MNILVVGRGGREHAILWALKRSDKVKQLYCAPGNAGTALIAENVDIGEFEFDRLVQFSQDSGIDLVVIGPDDPLAAGIVDAFEAARIPVYGPRKNAAEIEGSKIFMKNLLRKYDIPTAKYETFTDYAAARDYLQSQPVPIVIKADGLAAGKGVTVCFTREEAEKALEETMVSRSFGAAGDKVVIEEFLEGQEMSILAFVDGETVRPMSPAQDHKPAYDGDKGPNTGGMGTYSPLPHIDQSIIDDAIENIIKPTACAMVSEGRPFRGVLFAGLMITKDGPKTIEFNARFGDPETQVVLPRLQTDLLDIFLASINGRLNEIDITWSEEAAVCVVLASGGYPGSYAKGLPITGLEEVSEEQALVFHAGTASKDDQIVTNGGRVLGIVGRGVGIAEARANAYAAANRISFEGKMNRTDIAAKALI</sequence>
<dbReference type="SMART" id="SM01209">
    <property type="entry name" value="GARS_A"/>
    <property type="match status" value="1"/>
</dbReference>
<evidence type="ECO:0000256" key="7">
    <source>
        <dbReference type="ARBA" id="ARBA00022755"/>
    </source>
</evidence>
<dbReference type="PANTHER" id="PTHR43472:SF1">
    <property type="entry name" value="PHOSPHORIBOSYLAMINE--GLYCINE LIGASE, CHLOROPLASTIC"/>
    <property type="match status" value="1"/>
</dbReference>
<keyword evidence="6 13" id="KW-0547">Nucleotide-binding</keyword>
<dbReference type="Pfam" id="PF02843">
    <property type="entry name" value="GARS_C"/>
    <property type="match status" value="1"/>
</dbReference>
<name>A0ABW0R6P7_9BACL</name>
<keyword evidence="5 12" id="KW-0436">Ligase</keyword>
<feature type="region of interest" description="Disordered" evidence="14">
    <location>
        <begin position="207"/>
        <end position="228"/>
    </location>
</feature>
<evidence type="ECO:0000256" key="1">
    <source>
        <dbReference type="ARBA" id="ARBA00001936"/>
    </source>
</evidence>
<dbReference type="Gene3D" id="3.40.50.20">
    <property type="match status" value="1"/>
</dbReference>
<dbReference type="InterPro" id="IPR013815">
    <property type="entry name" value="ATP_grasp_subdomain_1"/>
</dbReference>
<dbReference type="Gene3D" id="3.30.1490.20">
    <property type="entry name" value="ATP-grasp fold, A domain"/>
    <property type="match status" value="1"/>
</dbReference>
<dbReference type="InterPro" id="IPR020562">
    <property type="entry name" value="PRibGlycinamide_synth_N"/>
</dbReference>
<dbReference type="InterPro" id="IPR020559">
    <property type="entry name" value="PRibGlycinamide_synth_CS"/>
</dbReference>
<dbReference type="SUPFAM" id="SSF51246">
    <property type="entry name" value="Rudiment single hybrid motif"/>
    <property type="match status" value="1"/>
</dbReference>
<comment type="catalytic activity">
    <reaction evidence="12">
        <text>5-phospho-beta-D-ribosylamine + glycine + ATP = N(1)-(5-phospho-beta-D-ribosyl)glycinamide + ADP + phosphate + H(+)</text>
        <dbReference type="Rhea" id="RHEA:17453"/>
        <dbReference type="ChEBI" id="CHEBI:15378"/>
        <dbReference type="ChEBI" id="CHEBI:30616"/>
        <dbReference type="ChEBI" id="CHEBI:43474"/>
        <dbReference type="ChEBI" id="CHEBI:57305"/>
        <dbReference type="ChEBI" id="CHEBI:58681"/>
        <dbReference type="ChEBI" id="CHEBI:143788"/>
        <dbReference type="ChEBI" id="CHEBI:456216"/>
        <dbReference type="EC" id="6.3.4.13"/>
    </reaction>
</comment>
<dbReference type="PROSITE" id="PS00184">
    <property type="entry name" value="GARS"/>
    <property type="match status" value="1"/>
</dbReference>
<dbReference type="EMBL" id="JBHSNC010000049">
    <property type="protein sequence ID" value="MFC5530979.1"/>
    <property type="molecule type" value="Genomic_DNA"/>
</dbReference>
<dbReference type="SMART" id="SM01210">
    <property type="entry name" value="GARS_C"/>
    <property type="match status" value="1"/>
</dbReference>
<organism evidence="16 17">
    <name type="scientific">Cohnella yongneupensis</name>
    <dbReference type="NCBI Taxonomy" id="425006"/>
    <lineage>
        <taxon>Bacteria</taxon>
        <taxon>Bacillati</taxon>
        <taxon>Bacillota</taxon>
        <taxon>Bacilli</taxon>
        <taxon>Bacillales</taxon>
        <taxon>Paenibacillaceae</taxon>
        <taxon>Cohnella</taxon>
    </lineage>
</organism>
<dbReference type="InterPro" id="IPR020561">
    <property type="entry name" value="PRibGlycinamid_synth_ATP-grasp"/>
</dbReference>
<feature type="compositionally biased region" description="Basic and acidic residues" evidence="14">
    <location>
        <begin position="211"/>
        <end position="221"/>
    </location>
</feature>
<accession>A0ABW0R6P7</accession>
<feature type="domain" description="ATP-grasp" evidence="15">
    <location>
        <begin position="107"/>
        <end position="313"/>
    </location>
</feature>
<dbReference type="NCBIfam" id="TIGR00877">
    <property type="entry name" value="purD"/>
    <property type="match status" value="1"/>
</dbReference>
<dbReference type="HAMAP" id="MF_00138">
    <property type="entry name" value="GARS"/>
    <property type="match status" value="1"/>
</dbReference>
<dbReference type="Gene3D" id="3.30.470.20">
    <property type="entry name" value="ATP-grasp fold, B domain"/>
    <property type="match status" value="1"/>
</dbReference>
<reference evidence="17" key="1">
    <citation type="journal article" date="2019" name="Int. J. Syst. Evol. Microbiol.">
        <title>The Global Catalogue of Microorganisms (GCM) 10K type strain sequencing project: providing services to taxonomists for standard genome sequencing and annotation.</title>
        <authorList>
            <consortium name="The Broad Institute Genomics Platform"/>
            <consortium name="The Broad Institute Genome Sequencing Center for Infectious Disease"/>
            <person name="Wu L."/>
            <person name="Ma J."/>
        </authorList>
    </citation>
    <scope>NUCLEOTIDE SEQUENCE [LARGE SCALE GENOMIC DNA]</scope>
    <source>
        <strain evidence="17">CGMCC 1.18578</strain>
    </source>
</reference>
<comment type="cofactor">
    <cofactor evidence="2">
        <name>Mg(2+)</name>
        <dbReference type="ChEBI" id="CHEBI:18420"/>
    </cofactor>
</comment>
<evidence type="ECO:0000256" key="14">
    <source>
        <dbReference type="SAM" id="MobiDB-lite"/>
    </source>
</evidence>
<dbReference type="EC" id="6.3.4.13" evidence="4 12"/>
<dbReference type="RefSeq" id="WP_378112925.1">
    <property type="nucleotide sequence ID" value="NZ_JBHSNC010000049.1"/>
</dbReference>
<dbReference type="InterPro" id="IPR020560">
    <property type="entry name" value="PRibGlycinamide_synth_C-dom"/>
</dbReference>
<dbReference type="SUPFAM" id="SSF52440">
    <property type="entry name" value="PreATP-grasp domain"/>
    <property type="match status" value="1"/>
</dbReference>
<comment type="pathway">
    <text evidence="3 12">Purine metabolism; IMP biosynthesis via de novo pathway; N(1)-(5-phospho-D-ribosyl)glycinamide from 5-phospho-alpha-D-ribose 1-diphosphate: step 2/2.</text>
</comment>
<evidence type="ECO:0000313" key="17">
    <source>
        <dbReference type="Proteomes" id="UP001596108"/>
    </source>
</evidence>
<dbReference type="InterPro" id="IPR037123">
    <property type="entry name" value="PRibGlycinamide_synth_C_sf"/>
</dbReference>
<evidence type="ECO:0000256" key="5">
    <source>
        <dbReference type="ARBA" id="ARBA00022598"/>
    </source>
</evidence>
<protein>
    <recommendedName>
        <fullName evidence="4 12">Phosphoribosylamine--glycine ligase</fullName>
        <ecNumber evidence="4 12">6.3.4.13</ecNumber>
    </recommendedName>
    <alternativeName>
        <fullName evidence="12">GARS</fullName>
    </alternativeName>
    <alternativeName>
        <fullName evidence="10 12">Glycinamide ribonucleotide synthetase</fullName>
    </alternativeName>
    <alternativeName>
        <fullName evidence="11 12">Phosphoribosylglycinamide synthetase</fullName>
    </alternativeName>
</protein>
<keyword evidence="17" id="KW-1185">Reference proteome</keyword>
<evidence type="ECO:0000256" key="3">
    <source>
        <dbReference type="ARBA" id="ARBA00005174"/>
    </source>
</evidence>
<dbReference type="Proteomes" id="UP001596108">
    <property type="component" value="Unassembled WGS sequence"/>
</dbReference>
<evidence type="ECO:0000256" key="4">
    <source>
        <dbReference type="ARBA" id="ARBA00013255"/>
    </source>
</evidence>
<evidence type="ECO:0000256" key="9">
    <source>
        <dbReference type="ARBA" id="ARBA00038345"/>
    </source>
</evidence>
<dbReference type="SUPFAM" id="SSF56059">
    <property type="entry name" value="Glutathione synthetase ATP-binding domain-like"/>
    <property type="match status" value="1"/>
</dbReference>
<gene>
    <name evidence="12 16" type="primary">purD</name>
    <name evidence="16" type="ORF">ACFPQ4_16240</name>
</gene>
<evidence type="ECO:0000256" key="10">
    <source>
        <dbReference type="ARBA" id="ARBA00042242"/>
    </source>
</evidence>
<dbReference type="InterPro" id="IPR011054">
    <property type="entry name" value="Rudment_hybrid_motif"/>
</dbReference>
<dbReference type="InterPro" id="IPR016185">
    <property type="entry name" value="PreATP-grasp_dom_sf"/>
</dbReference>
<dbReference type="InterPro" id="IPR011761">
    <property type="entry name" value="ATP-grasp"/>
</dbReference>
<dbReference type="PANTHER" id="PTHR43472">
    <property type="entry name" value="PHOSPHORIBOSYLAMINE--GLYCINE LIGASE"/>
    <property type="match status" value="1"/>
</dbReference>
<keyword evidence="7 12" id="KW-0658">Purine biosynthesis</keyword>
<dbReference type="InterPro" id="IPR000115">
    <property type="entry name" value="PRibGlycinamide_synth"/>
</dbReference>
<comment type="similarity">
    <text evidence="9 12">Belongs to the GARS family.</text>
</comment>
<keyword evidence="8 13" id="KW-0067">ATP-binding</keyword>
<evidence type="ECO:0000256" key="12">
    <source>
        <dbReference type="HAMAP-Rule" id="MF_00138"/>
    </source>
</evidence>
<comment type="caution">
    <text evidence="16">The sequence shown here is derived from an EMBL/GenBank/DDBJ whole genome shotgun (WGS) entry which is preliminary data.</text>
</comment>
<evidence type="ECO:0000256" key="13">
    <source>
        <dbReference type="PROSITE-ProRule" id="PRU00409"/>
    </source>
</evidence>
<dbReference type="Gene3D" id="3.90.600.10">
    <property type="entry name" value="Phosphoribosylglycinamide synthetase, C-terminal domain"/>
    <property type="match status" value="1"/>
</dbReference>
<evidence type="ECO:0000259" key="15">
    <source>
        <dbReference type="PROSITE" id="PS50975"/>
    </source>
</evidence>
<proteinExistence type="inferred from homology"/>
<dbReference type="GO" id="GO:0004637">
    <property type="term" value="F:phosphoribosylamine-glycine ligase activity"/>
    <property type="evidence" value="ECO:0007669"/>
    <property type="project" value="UniProtKB-EC"/>
</dbReference>
<evidence type="ECO:0000256" key="11">
    <source>
        <dbReference type="ARBA" id="ARBA00042864"/>
    </source>
</evidence>
<dbReference type="PROSITE" id="PS50975">
    <property type="entry name" value="ATP_GRASP"/>
    <property type="match status" value="1"/>
</dbReference>
<dbReference type="Pfam" id="PF02844">
    <property type="entry name" value="GARS_N"/>
    <property type="match status" value="1"/>
</dbReference>
<evidence type="ECO:0000256" key="6">
    <source>
        <dbReference type="ARBA" id="ARBA00022741"/>
    </source>
</evidence>
<dbReference type="Pfam" id="PF01071">
    <property type="entry name" value="GARS_A"/>
    <property type="match status" value="1"/>
</dbReference>
<comment type="cofactor">
    <cofactor evidence="1">
        <name>Mn(2+)</name>
        <dbReference type="ChEBI" id="CHEBI:29035"/>
    </cofactor>
</comment>
<evidence type="ECO:0000256" key="8">
    <source>
        <dbReference type="ARBA" id="ARBA00022840"/>
    </source>
</evidence>
<evidence type="ECO:0000256" key="2">
    <source>
        <dbReference type="ARBA" id="ARBA00001946"/>
    </source>
</evidence>
<evidence type="ECO:0000313" key="16">
    <source>
        <dbReference type="EMBL" id="MFC5530979.1"/>
    </source>
</evidence>